<evidence type="ECO:0000313" key="3">
    <source>
        <dbReference type="Proteomes" id="UP001157938"/>
    </source>
</evidence>
<gene>
    <name evidence="2" type="ORF">PFR001_LOCUS5254</name>
</gene>
<dbReference type="SMART" id="SM00225">
    <property type="entry name" value="BTB"/>
    <property type="match status" value="1"/>
</dbReference>
<dbReference type="Proteomes" id="UP001157938">
    <property type="component" value="Unassembled WGS sequence"/>
</dbReference>
<dbReference type="SUPFAM" id="SSF54695">
    <property type="entry name" value="POZ domain"/>
    <property type="match status" value="1"/>
</dbReference>
<organism evidence="2 3">
    <name type="scientific">Peronospora farinosa</name>
    <dbReference type="NCBI Taxonomy" id="134698"/>
    <lineage>
        <taxon>Eukaryota</taxon>
        <taxon>Sar</taxon>
        <taxon>Stramenopiles</taxon>
        <taxon>Oomycota</taxon>
        <taxon>Peronosporomycetes</taxon>
        <taxon>Peronosporales</taxon>
        <taxon>Peronosporaceae</taxon>
        <taxon>Peronospora</taxon>
    </lineage>
</organism>
<evidence type="ECO:0000313" key="2">
    <source>
        <dbReference type="EMBL" id="CAH0489875.1"/>
    </source>
</evidence>
<keyword evidence="3" id="KW-1185">Reference proteome</keyword>
<dbReference type="EMBL" id="CAKLBC010001189">
    <property type="protein sequence ID" value="CAH0489875.1"/>
    <property type="molecule type" value="Genomic_DNA"/>
</dbReference>
<evidence type="ECO:0000259" key="1">
    <source>
        <dbReference type="SMART" id="SM00225"/>
    </source>
</evidence>
<accession>A0ABN8C6W7</accession>
<dbReference type="InterPro" id="IPR011333">
    <property type="entry name" value="SKP1/BTB/POZ_sf"/>
</dbReference>
<comment type="caution">
    <text evidence="2">The sequence shown here is derived from an EMBL/GenBank/DDBJ whole genome shotgun (WGS) entry which is preliminary data.</text>
</comment>
<protein>
    <recommendedName>
        <fullName evidence="1">BTB domain-containing protein</fullName>
    </recommendedName>
</protein>
<dbReference type="InterPro" id="IPR003131">
    <property type="entry name" value="T1-type_BTB"/>
</dbReference>
<dbReference type="CDD" id="cd18316">
    <property type="entry name" value="BTB_POZ_KCTD-like"/>
    <property type="match status" value="1"/>
</dbReference>
<feature type="domain" description="BTB" evidence="1">
    <location>
        <begin position="123"/>
        <end position="217"/>
    </location>
</feature>
<sequence length="513" mass="58332">MTRRKDGKENEDAHIVTNDDDLLDASFTERNVSSDNDENLTIFINWGKNSMHTKQTMAANALNVFKNVSPFDKKFPVLSRITSQRDSFDEHLRSLDHTVGRTRVPWHSKSISDLRDPETRPVRIVAFDVGGKLFRCKESLIAKYPHKRLNQIIMCGCGKIGCLDDAFFIDRNPQHFEMILDWYRTGKLVRQRNVNEEAFKDDAIYFDLLEELFSSTQAGDPWPTSKVPTGLTTRRRSVNDVDAGQSSTKRVSMFANISSPPACLHLHKKTTEAVTQTETESPQDVELPTTTDDRPLHFFRRERRVLTPTSIPLVFMIRKFEQLLVESVAGRGKLMVCECDATGMQTIDVPEAVLFDSDSHFYRKDAHAQLQHNALLPGDHVYTFWMEENATDASFQTSAPPALDIAFKLLFTFDSVDRLTTTMEVELMRTASECSESDPHSENSLRSFSFMPRSLVKRDLEVTLPPDACSKRTIPLKLNKQLPSLSKTERKVVKRGNQREGAAIMHGARIPHP</sequence>
<proteinExistence type="predicted"/>
<reference evidence="2 3" key="1">
    <citation type="submission" date="2021-11" db="EMBL/GenBank/DDBJ databases">
        <authorList>
            <person name="Islam A."/>
            <person name="Islam S."/>
            <person name="Flora M.S."/>
            <person name="Rahman M."/>
            <person name="Ziaur R.M."/>
            <person name="Epstein J.H."/>
            <person name="Hassan M."/>
            <person name="Klassen M."/>
            <person name="Woodard K."/>
            <person name="Webb A."/>
            <person name="Webby R.J."/>
            <person name="El Zowalaty M.E."/>
        </authorList>
    </citation>
    <scope>NUCLEOTIDE SEQUENCE [LARGE SCALE GENOMIC DNA]</scope>
    <source>
        <strain evidence="2">Pf1</strain>
    </source>
</reference>
<dbReference type="Pfam" id="PF02214">
    <property type="entry name" value="BTB_2"/>
    <property type="match status" value="1"/>
</dbReference>
<dbReference type="Gene3D" id="3.30.710.10">
    <property type="entry name" value="Potassium Channel Kv1.1, Chain A"/>
    <property type="match status" value="1"/>
</dbReference>
<name>A0ABN8C6W7_9STRA</name>
<dbReference type="InterPro" id="IPR000210">
    <property type="entry name" value="BTB/POZ_dom"/>
</dbReference>